<evidence type="ECO:0000256" key="2">
    <source>
        <dbReference type="ARBA" id="ARBA00022670"/>
    </source>
</evidence>
<dbReference type="Proteomes" id="UP000716004">
    <property type="component" value="Unassembled WGS sequence"/>
</dbReference>
<protein>
    <submittedName>
        <fullName evidence="4">Type II methionyl aminopeptidase</fullName>
        <ecNumber evidence="4">3.4.11.18</ecNumber>
    </submittedName>
</protein>
<dbReference type="Gene3D" id="1.10.10.10">
    <property type="entry name" value="Winged helix-like DNA-binding domain superfamily/Winged helix DNA-binding domain"/>
    <property type="match status" value="1"/>
</dbReference>
<keyword evidence="1 4" id="KW-0031">Aminopeptidase</keyword>
<dbReference type="InterPro" id="IPR036390">
    <property type="entry name" value="WH_DNA-bd_sf"/>
</dbReference>
<dbReference type="PANTHER" id="PTHR45777">
    <property type="entry name" value="METHIONINE AMINOPEPTIDASE 2"/>
    <property type="match status" value="1"/>
</dbReference>
<dbReference type="GO" id="GO:0004239">
    <property type="term" value="F:initiator methionyl aminopeptidase activity"/>
    <property type="evidence" value="ECO:0007669"/>
    <property type="project" value="UniProtKB-EC"/>
</dbReference>
<reference evidence="4" key="1">
    <citation type="submission" date="2021-04" db="EMBL/GenBank/DDBJ databases">
        <title>Genomic insights into ecological role and evolution of a novel Thermoplasmata order Candidatus Sysuiplasmatales.</title>
        <authorList>
            <person name="Yuan Y."/>
        </authorList>
    </citation>
    <scope>NUCLEOTIDE SEQUENCE</scope>
    <source>
        <strain evidence="4">YP2-bin.285</strain>
    </source>
</reference>
<proteinExistence type="predicted"/>
<accession>A0A8J8CC66</accession>
<dbReference type="GO" id="GO:0005737">
    <property type="term" value="C:cytoplasm"/>
    <property type="evidence" value="ECO:0007669"/>
    <property type="project" value="TreeGrafter"/>
</dbReference>
<dbReference type="GO" id="GO:0006508">
    <property type="term" value="P:proteolysis"/>
    <property type="evidence" value="ECO:0007669"/>
    <property type="project" value="UniProtKB-KW"/>
</dbReference>
<dbReference type="PANTHER" id="PTHR45777:SF2">
    <property type="entry name" value="METHIONINE AMINOPEPTIDASE 2"/>
    <property type="match status" value="1"/>
</dbReference>
<evidence type="ECO:0000256" key="1">
    <source>
        <dbReference type="ARBA" id="ARBA00022438"/>
    </source>
</evidence>
<dbReference type="EMBL" id="JAGVSJ010000083">
    <property type="protein sequence ID" value="MBX8632834.1"/>
    <property type="molecule type" value="Genomic_DNA"/>
</dbReference>
<organism evidence="4 5">
    <name type="scientific">Candidatus Sysuiplasma superficiale</name>
    <dbReference type="NCBI Taxonomy" id="2823368"/>
    <lineage>
        <taxon>Archaea</taxon>
        <taxon>Methanobacteriati</taxon>
        <taxon>Thermoplasmatota</taxon>
        <taxon>Thermoplasmata</taxon>
        <taxon>Candidatus Sysuiplasmatales</taxon>
        <taxon>Candidatus Sysuiplasmataceae</taxon>
        <taxon>Candidatus Sysuiplasma</taxon>
    </lineage>
</organism>
<keyword evidence="2" id="KW-0645">Protease</keyword>
<sequence length="118" mass="13140">GQVIAIEPFLTTGRGQVEDSTFTAIFQKNSQCMTRSNEARAVSAFIDENFLTYPFATRWLSRELQELDDFKIRRGIAELINSGAIEAFPGLVEKGRGMVAQAEHSLLVQKDGCEIITK</sequence>
<evidence type="ECO:0000313" key="5">
    <source>
        <dbReference type="Proteomes" id="UP000716004"/>
    </source>
</evidence>
<dbReference type="InterPro" id="IPR050247">
    <property type="entry name" value="Met_Aminopeptidase_Type2"/>
</dbReference>
<dbReference type="SUPFAM" id="SSF55920">
    <property type="entry name" value="Creatinase/aminopeptidase"/>
    <property type="match status" value="1"/>
</dbReference>
<dbReference type="Gene3D" id="3.90.230.10">
    <property type="entry name" value="Creatinase/methionine aminopeptidase superfamily"/>
    <property type="match status" value="1"/>
</dbReference>
<dbReference type="SUPFAM" id="SSF46785">
    <property type="entry name" value="Winged helix' DNA-binding domain"/>
    <property type="match status" value="1"/>
</dbReference>
<dbReference type="EC" id="3.4.11.18" evidence="4"/>
<dbReference type="GO" id="GO:0008235">
    <property type="term" value="F:metalloexopeptidase activity"/>
    <property type="evidence" value="ECO:0007669"/>
    <property type="project" value="TreeGrafter"/>
</dbReference>
<gene>
    <name evidence="4" type="ORF">J9259_10050</name>
</gene>
<evidence type="ECO:0000256" key="3">
    <source>
        <dbReference type="ARBA" id="ARBA00022801"/>
    </source>
</evidence>
<comment type="caution">
    <text evidence="4">The sequence shown here is derived from an EMBL/GenBank/DDBJ whole genome shotgun (WGS) entry which is preliminary data.</text>
</comment>
<evidence type="ECO:0000313" key="4">
    <source>
        <dbReference type="EMBL" id="MBX8632834.1"/>
    </source>
</evidence>
<dbReference type="InterPro" id="IPR036388">
    <property type="entry name" value="WH-like_DNA-bd_sf"/>
</dbReference>
<feature type="non-terminal residue" evidence="4">
    <location>
        <position position="1"/>
    </location>
</feature>
<name>A0A8J8CC66_9ARCH</name>
<dbReference type="InterPro" id="IPR036005">
    <property type="entry name" value="Creatinase/aminopeptidase-like"/>
</dbReference>
<dbReference type="AlphaFoldDB" id="A0A8J8CC66"/>
<keyword evidence="3 4" id="KW-0378">Hydrolase</keyword>